<evidence type="ECO:0000313" key="5">
    <source>
        <dbReference type="Proteomes" id="UP000025227"/>
    </source>
</evidence>
<evidence type="ECO:0000256" key="2">
    <source>
        <dbReference type="SAM" id="MobiDB-lite"/>
    </source>
</evidence>
<name>A0A7I4YM21_HAECO</name>
<dbReference type="InterPro" id="IPR013783">
    <property type="entry name" value="Ig-like_fold"/>
</dbReference>
<feature type="domain" description="MSP" evidence="4">
    <location>
        <begin position="210"/>
        <end position="324"/>
    </location>
</feature>
<dbReference type="OMA" id="ATHEPKE"/>
<feature type="compositionally biased region" description="Basic and acidic residues" evidence="2">
    <location>
        <begin position="174"/>
        <end position="199"/>
    </location>
</feature>
<accession>A0A7I4YM21</accession>
<comment type="function">
    <text evidence="1">Central component in molecular interactions underlying sperm crawling. Forms an extensive filament system that extends from sperm villipoda, along the leading edge of the pseudopod.</text>
</comment>
<dbReference type="WBParaSite" id="HCON_00110840-00001">
    <property type="protein sequence ID" value="HCON_00110840-00001"/>
    <property type="gene ID" value="HCON_00110840"/>
</dbReference>
<keyword evidence="3" id="KW-0472">Membrane</keyword>
<feature type="compositionally biased region" description="Basic and acidic residues" evidence="2">
    <location>
        <begin position="48"/>
        <end position="67"/>
    </location>
</feature>
<dbReference type="Proteomes" id="UP000025227">
    <property type="component" value="Unplaced"/>
</dbReference>
<dbReference type="InterPro" id="IPR051774">
    <property type="entry name" value="Sperm-specific_class_P"/>
</dbReference>
<dbReference type="SUPFAM" id="SSF49354">
    <property type="entry name" value="PapD-like"/>
    <property type="match status" value="1"/>
</dbReference>
<keyword evidence="3" id="KW-0812">Transmembrane</keyword>
<dbReference type="InterPro" id="IPR008962">
    <property type="entry name" value="PapD-like_sf"/>
</dbReference>
<proteinExistence type="predicted"/>
<feature type="compositionally biased region" description="Basic and acidic residues" evidence="2">
    <location>
        <begin position="77"/>
        <end position="94"/>
    </location>
</feature>
<keyword evidence="1" id="KW-0206">Cytoskeleton</keyword>
<keyword evidence="3" id="KW-1133">Transmembrane helix</keyword>
<dbReference type="PANTHER" id="PTHR22947">
    <property type="entry name" value="MAJOR SPERM PROTEIN"/>
    <property type="match status" value="1"/>
</dbReference>
<evidence type="ECO:0000256" key="3">
    <source>
        <dbReference type="SAM" id="Phobius"/>
    </source>
</evidence>
<evidence type="ECO:0000259" key="4">
    <source>
        <dbReference type="PROSITE" id="PS50202"/>
    </source>
</evidence>
<feature type="transmembrane region" description="Helical" evidence="3">
    <location>
        <begin position="12"/>
        <end position="33"/>
    </location>
</feature>
<dbReference type="InterPro" id="IPR000535">
    <property type="entry name" value="MSP_dom"/>
</dbReference>
<feature type="compositionally biased region" description="Basic and acidic residues" evidence="2">
    <location>
        <begin position="102"/>
        <end position="161"/>
    </location>
</feature>
<keyword evidence="5" id="KW-1185">Reference proteome</keyword>
<organism evidence="5 6">
    <name type="scientific">Haemonchus contortus</name>
    <name type="common">Barber pole worm</name>
    <dbReference type="NCBI Taxonomy" id="6289"/>
    <lineage>
        <taxon>Eukaryota</taxon>
        <taxon>Metazoa</taxon>
        <taxon>Ecdysozoa</taxon>
        <taxon>Nematoda</taxon>
        <taxon>Chromadorea</taxon>
        <taxon>Rhabditida</taxon>
        <taxon>Rhabditina</taxon>
        <taxon>Rhabditomorpha</taxon>
        <taxon>Strongyloidea</taxon>
        <taxon>Trichostrongylidae</taxon>
        <taxon>Haemonchus</taxon>
    </lineage>
</organism>
<dbReference type="OrthoDB" id="5876145at2759"/>
<dbReference type="Pfam" id="PF00635">
    <property type="entry name" value="Motile_Sperm"/>
    <property type="match status" value="1"/>
</dbReference>
<sequence>MISRSVLNYEDLQYITQILLIYAAQIVVLGFSFNVQVGCGKKVKNTKHEEKLTKKKGSSDVKKKSSEPVKSVQNEAVPKEEKKEAKEKMEKKEEVDPDEAKEEGKKLELKKSSKEDMKENKGEKPEDKKEERRLSELKPKQIKRNEKEERIAQGKEVRNKGDYPTFNDVESDWDSDKDKKDKKKKADGSGKDHGEDNDKLLSEKKTQSLSQELPPNTFVVVEPANATVAATGGRWTQLINNKGDKRLIFKVRCSNNNEYRVNPVYGFVDASGNAYIEVTRLNGAPKDDRLVVQYAVAPPDATDPRAAFAELQPEGNLTINVVAA</sequence>
<dbReference type="Gene3D" id="2.60.40.10">
    <property type="entry name" value="Immunoglobulins"/>
    <property type="match status" value="1"/>
</dbReference>
<evidence type="ECO:0000313" key="6">
    <source>
        <dbReference type="WBParaSite" id="HCON_00110840-00001"/>
    </source>
</evidence>
<evidence type="ECO:0000256" key="1">
    <source>
        <dbReference type="RuleBase" id="RU003425"/>
    </source>
</evidence>
<feature type="region of interest" description="Disordered" evidence="2">
    <location>
        <begin position="48"/>
        <end position="199"/>
    </location>
</feature>
<keyword evidence="1" id="KW-0963">Cytoplasm</keyword>
<dbReference type="PROSITE" id="PS50202">
    <property type="entry name" value="MSP"/>
    <property type="match status" value="1"/>
</dbReference>
<dbReference type="PANTHER" id="PTHR22947:SF7">
    <property type="entry name" value="MSP DOMAIN-CONTAINING PROTEIN-RELATED"/>
    <property type="match status" value="1"/>
</dbReference>
<dbReference type="AlphaFoldDB" id="A0A7I4YM21"/>
<protein>
    <recommendedName>
        <fullName evidence="1">Major sperm protein</fullName>
    </recommendedName>
</protein>
<reference evidence="6" key="1">
    <citation type="submission" date="2020-12" db="UniProtKB">
        <authorList>
            <consortium name="WormBaseParasite"/>
        </authorList>
    </citation>
    <scope>IDENTIFICATION</scope>
    <source>
        <strain evidence="6">MHco3</strain>
    </source>
</reference>